<dbReference type="EMBL" id="JACGWK010001673">
    <property type="protein sequence ID" value="KAL0284154.1"/>
    <property type="molecule type" value="Genomic_DNA"/>
</dbReference>
<reference evidence="1" key="2">
    <citation type="journal article" date="2024" name="Plant">
        <title>Genomic evolution and insights into agronomic trait innovations of Sesamum species.</title>
        <authorList>
            <person name="Miao H."/>
            <person name="Wang L."/>
            <person name="Qu L."/>
            <person name="Liu H."/>
            <person name="Sun Y."/>
            <person name="Le M."/>
            <person name="Wang Q."/>
            <person name="Wei S."/>
            <person name="Zheng Y."/>
            <person name="Lin W."/>
            <person name="Duan Y."/>
            <person name="Cao H."/>
            <person name="Xiong S."/>
            <person name="Wang X."/>
            <person name="Wei L."/>
            <person name="Li C."/>
            <person name="Ma Q."/>
            <person name="Ju M."/>
            <person name="Zhao R."/>
            <person name="Li G."/>
            <person name="Mu C."/>
            <person name="Tian Q."/>
            <person name="Mei H."/>
            <person name="Zhang T."/>
            <person name="Gao T."/>
            <person name="Zhang H."/>
        </authorList>
    </citation>
    <scope>NUCLEOTIDE SEQUENCE</scope>
    <source>
        <strain evidence="1">G01</strain>
    </source>
</reference>
<proteinExistence type="predicted"/>
<dbReference type="AlphaFoldDB" id="A0AAW2IPY0"/>
<comment type="caution">
    <text evidence="1">The sequence shown here is derived from an EMBL/GenBank/DDBJ whole genome shotgun (WGS) entry which is preliminary data.</text>
</comment>
<reference evidence="1" key="1">
    <citation type="submission" date="2020-06" db="EMBL/GenBank/DDBJ databases">
        <authorList>
            <person name="Li T."/>
            <person name="Hu X."/>
            <person name="Zhang T."/>
            <person name="Song X."/>
            <person name="Zhang H."/>
            <person name="Dai N."/>
            <person name="Sheng W."/>
            <person name="Hou X."/>
            <person name="Wei L."/>
        </authorList>
    </citation>
    <scope>NUCLEOTIDE SEQUENCE</scope>
    <source>
        <strain evidence="1">G01</strain>
        <tissue evidence="1">Leaf</tissue>
    </source>
</reference>
<name>A0AAW2IPY0_9LAMI</name>
<accession>A0AAW2IPY0</accession>
<sequence>MFRATVSSSLLAFLDARFTRKERLLAKAWVRCEGFGCHQLLSTPLALTAWDRKTSGFVNVSITFSWILSYLDEYTEAQRPHLALCGFLNCTSALR</sequence>
<evidence type="ECO:0000313" key="1">
    <source>
        <dbReference type="EMBL" id="KAL0284154.1"/>
    </source>
</evidence>
<gene>
    <name evidence="1" type="ORF">Sangu_2843500</name>
</gene>
<organism evidence="1">
    <name type="scientific">Sesamum angustifolium</name>
    <dbReference type="NCBI Taxonomy" id="2727405"/>
    <lineage>
        <taxon>Eukaryota</taxon>
        <taxon>Viridiplantae</taxon>
        <taxon>Streptophyta</taxon>
        <taxon>Embryophyta</taxon>
        <taxon>Tracheophyta</taxon>
        <taxon>Spermatophyta</taxon>
        <taxon>Magnoliopsida</taxon>
        <taxon>eudicotyledons</taxon>
        <taxon>Gunneridae</taxon>
        <taxon>Pentapetalae</taxon>
        <taxon>asterids</taxon>
        <taxon>lamiids</taxon>
        <taxon>Lamiales</taxon>
        <taxon>Pedaliaceae</taxon>
        <taxon>Sesamum</taxon>
    </lineage>
</organism>
<protein>
    <submittedName>
        <fullName evidence="1">Uncharacterized protein</fullName>
    </submittedName>
</protein>